<dbReference type="Proteomes" id="UP000265703">
    <property type="component" value="Unassembled WGS sequence"/>
</dbReference>
<evidence type="ECO:0000313" key="4">
    <source>
        <dbReference type="EMBL" id="RIA81749.1"/>
    </source>
</evidence>
<dbReference type="OrthoDB" id="2306308at2759"/>
<dbReference type="InterPro" id="IPR014756">
    <property type="entry name" value="Ig_E-set"/>
</dbReference>
<dbReference type="AlphaFoldDB" id="A0A397SA71"/>
<dbReference type="EMBL" id="QKYT01000749">
    <property type="protein sequence ID" value="RIA81749.1"/>
    <property type="molecule type" value="Genomic_DNA"/>
</dbReference>
<dbReference type="SMART" id="SM00737">
    <property type="entry name" value="ML"/>
    <property type="match status" value="1"/>
</dbReference>
<organism evidence="4 5">
    <name type="scientific">Glomus cerebriforme</name>
    <dbReference type="NCBI Taxonomy" id="658196"/>
    <lineage>
        <taxon>Eukaryota</taxon>
        <taxon>Fungi</taxon>
        <taxon>Fungi incertae sedis</taxon>
        <taxon>Mucoromycota</taxon>
        <taxon>Glomeromycotina</taxon>
        <taxon>Glomeromycetes</taxon>
        <taxon>Glomerales</taxon>
        <taxon>Glomeraceae</taxon>
        <taxon>Glomus</taxon>
    </lineage>
</organism>
<keyword evidence="5" id="KW-1185">Reference proteome</keyword>
<feature type="signal peptide" evidence="2">
    <location>
        <begin position="1"/>
        <end position="20"/>
    </location>
</feature>
<protein>
    <recommendedName>
        <fullName evidence="1">Phosphatidylglycerol/phosphatidylinositol transfer protein</fullName>
    </recommendedName>
</protein>
<comment type="caution">
    <text evidence="4">The sequence shown here is derived from an EMBL/GenBank/DDBJ whole genome shotgun (WGS) entry which is preliminary data.</text>
</comment>
<accession>A0A397SA71</accession>
<keyword evidence="2" id="KW-0732">Signal</keyword>
<sequence length="142" mass="16479">MKRYFIFTIILFSTFLMVNTFQFPQCNGNYPDPVNVTISPDVPVYNQPVNIYMSIMAYTPIEVGAYVEFTMDNPDWLLPVTYKQEICTEEYIRTCPISNFYSYNLTIYYRQGINMTFDVEAKLVNPDGNILSCVTGSYTIPF</sequence>
<evidence type="ECO:0000313" key="5">
    <source>
        <dbReference type="Proteomes" id="UP000265703"/>
    </source>
</evidence>
<dbReference type="SUPFAM" id="SSF81296">
    <property type="entry name" value="E set domains"/>
    <property type="match status" value="1"/>
</dbReference>
<proteinExistence type="predicted"/>
<dbReference type="InterPro" id="IPR003172">
    <property type="entry name" value="ML_dom"/>
</dbReference>
<feature type="chain" id="PRO_5017448177" description="Phosphatidylglycerol/phosphatidylinositol transfer protein" evidence="2">
    <location>
        <begin position="21"/>
        <end position="142"/>
    </location>
</feature>
<evidence type="ECO:0000259" key="3">
    <source>
        <dbReference type="SMART" id="SM00737"/>
    </source>
</evidence>
<gene>
    <name evidence="4" type="ORF">C1645_789735</name>
</gene>
<evidence type="ECO:0000256" key="1">
    <source>
        <dbReference type="ARBA" id="ARBA00016056"/>
    </source>
</evidence>
<evidence type="ECO:0000256" key="2">
    <source>
        <dbReference type="SAM" id="SignalP"/>
    </source>
</evidence>
<name>A0A397SA71_9GLOM</name>
<dbReference type="Pfam" id="PF02221">
    <property type="entry name" value="E1_DerP2_DerF2"/>
    <property type="match status" value="1"/>
</dbReference>
<feature type="domain" description="MD-2-related lipid-recognition" evidence="3">
    <location>
        <begin position="23"/>
        <end position="138"/>
    </location>
</feature>
<reference evidence="4 5" key="1">
    <citation type="submission" date="2018-06" db="EMBL/GenBank/DDBJ databases">
        <title>Comparative genomics reveals the genomic features of Rhizophagus irregularis, R. cerebriforme, R. diaphanum and Gigaspora rosea, and their symbiotic lifestyle signature.</title>
        <authorList>
            <person name="Morin E."/>
            <person name="San Clemente H."/>
            <person name="Chen E.C.H."/>
            <person name="De La Providencia I."/>
            <person name="Hainaut M."/>
            <person name="Kuo A."/>
            <person name="Kohler A."/>
            <person name="Murat C."/>
            <person name="Tang N."/>
            <person name="Roy S."/>
            <person name="Loubradou J."/>
            <person name="Henrissat B."/>
            <person name="Grigoriev I.V."/>
            <person name="Corradi N."/>
            <person name="Roux C."/>
            <person name="Martin F.M."/>
        </authorList>
    </citation>
    <scope>NUCLEOTIDE SEQUENCE [LARGE SCALE GENOMIC DNA]</scope>
    <source>
        <strain evidence="4 5">DAOM 227022</strain>
    </source>
</reference>